<evidence type="ECO:0000256" key="7">
    <source>
        <dbReference type="SAM" id="MobiDB-lite"/>
    </source>
</evidence>
<evidence type="ECO:0000256" key="2">
    <source>
        <dbReference type="ARBA" id="ARBA00022723"/>
    </source>
</evidence>
<dbReference type="CDD" id="cd13733">
    <property type="entry name" value="SPRY_PRY_C-I_1"/>
    <property type="match status" value="1"/>
</dbReference>
<evidence type="ECO:0000313" key="11">
    <source>
        <dbReference type="Proteomes" id="UP000515156"/>
    </source>
</evidence>
<dbReference type="InterPro" id="IPR006574">
    <property type="entry name" value="PRY"/>
</dbReference>
<evidence type="ECO:0000256" key="5">
    <source>
        <dbReference type="ARBA" id="ARBA00023054"/>
    </source>
</evidence>
<keyword evidence="2" id="KW-0479">Metal-binding</keyword>
<dbReference type="SUPFAM" id="SSF54160">
    <property type="entry name" value="Chromo domain-like"/>
    <property type="match status" value="1"/>
</dbReference>
<dbReference type="SUPFAM" id="SSF57845">
    <property type="entry name" value="B-box zinc-binding domain"/>
    <property type="match status" value="1"/>
</dbReference>
<feature type="domain" description="B box-type" evidence="9">
    <location>
        <begin position="259"/>
        <end position="300"/>
    </location>
</feature>
<dbReference type="SMART" id="SM00184">
    <property type="entry name" value="RING"/>
    <property type="match status" value="1"/>
</dbReference>
<dbReference type="Pfam" id="PF00622">
    <property type="entry name" value="SPRY"/>
    <property type="match status" value="1"/>
</dbReference>
<proteinExistence type="predicted"/>
<dbReference type="InterPro" id="IPR003879">
    <property type="entry name" value="Butyrophylin_SPRY"/>
</dbReference>
<evidence type="ECO:0000256" key="3">
    <source>
        <dbReference type="ARBA" id="ARBA00022771"/>
    </source>
</evidence>
<dbReference type="FunCoup" id="A0A6P7YNR1">
    <property type="interactions" value="1180"/>
</dbReference>
<dbReference type="Proteomes" id="UP000515156">
    <property type="component" value="Chromosome 7"/>
</dbReference>
<feature type="compositionally biased region" description="Basic and acidic residues" evidence="7">
    <location>
        <begin position="119"/>
        <end position="128"/>
    </location>
</feature>
<dbReference type="SMART" id="SM00449">
    <property type="entry name" value="SPRY"/>
    <property type="match status" value="1"/>
</dbReference>
<dbReference type="CDD" id="cd19800">
    <property type="entry name" value="Bbox2_xNF7-like"/>
    <property type="match status" value="1"/>
</dbReference>
<dbReference type="FunFam" id="2.60.120.920:FF:000004">
    <property type="entry name" value="Butyrophilin subfamily 1 member A1"/>
    <property type="match status" value="1"/>
</dbReference>
<dbReference type="InterPro" id="IPR013320">
    <property type="entry name" value="ConA-like_dom_sf"/>
</dbReference>
<dbReference type="InterPro" id="IPR003649">
    <property type="entry name" value="Bbox_C"/>
</dbReference>
<dbReference type="SMART" id="SM00589">
    <property type="entry name" value="PRY"/>
    <property type="match status" value="1"/>
</dbReference>
<feature type="region of interest" description="Disordered" evidence="7">
    <location>
        <begin position="1"/>
        <end position="65"/>
    </location>
</feature>
<evidence type="ECO:0000259" key="9">
    <source>
        <dbReference type="PROSITE" id="PS50119"/>
    </source>
</evidence>
<evidence type="ECO:0000256" key="1">
    <source>
        <dbReference type="ARBA" id="ARBA00004123"/>
    </source>
</evidence>
<dbReference type="Pfam" id="PF00643">
    <property type="entry name" value="zf-B_box"/>
    <property type="match status" value="1"/>
</dbReference>
<dbReference type="SUPFAM" id="SSF49899">
    <property type="entry name" value="Concanavalin A-like lectins/glucanases"/>
    <property type="match status" value="1"/>
</dbReference>
<dbReference type="PROSITE" id="PS00518">
    <property type="entry name" value="ZF_RING_1"/>
    <property type="match status" value="1"/>
</dbReference>
<keyword evidence="3 6" id="KW-0863">Zinc-finger</keyword>
<dbReference type="GO" id="GO:0005634">
    <property type="term" value="C:nucleus"/>
    <property type="evidence" value="ECO:0007669"/>
    <property type="project" value="UniProtKB-SubCell"/>
</dbReference>
<dbReference type="Gene3D" id="3.30.40.10">
    <property type="entry name" value="Zinc/RING finger domain, C3HC4 (zinc finger)"/>
    <property type="match status" value="1"/>
</dbReference>
<dbReference type="PROSITE" id="PS50119">
    <property type="entry name" value="ZF_BBOX"/>
    <property type="match status" value="1"/>
</dbReference>
<keyword evidence="5" id="KW-0175">Coiled coil</keyword>
<dbReference type="KEGG" id="muo:115473752"/>
<dbReference type="Gene3D" id="3.30.160.60">
    <property type="entry name" value="Classic Zinc Finger"/>
    <property type="match status" value="1"/>
</dbReference>
<dbReference type="InterPro" id="IPR050143">
    <property type="entry name" value="TRIM/RBCC"/>
</dbReference>
<keyword evidence="4" id="KW-0862">Zinc</keyword>
<evidence type="ECO:0000259" key="10">
    <source>
        <dbReference type="PROSITE" id="PS50188"/>
    </source>
</evidence>
<dbReference type="InterPro" id="IPR001870">
    <property type="entry name" value="B30.2/SPRY"/>
</dbReference>
<dbReference type="InterPro" id="IPR003877">
    <property type="entry name" value="SPRY_dom"/>
</dbReference>
<dbReference type="OrthoDB" id="128536at2759"/>
<protein>
    <submittedName>
        <fullName evidence="12">Zinc-binding protein A33-like isoform X1</fullName>
    </submittedName>
</protein>
<feature type="compositionally biased region" description="Low complexity" evidence="7">
    <location>
        <begin position="38"/>
        <end position="49"/>
    </location>
</feature>
<dbReference type="Pfam" id="PF11717">
    <property type="entry name" value="Tudor-knot"/>
    <property type="match status" value="1"/>
</dbReference>
<evidence type="ECO:0000256" key="4">
    <source>
        <dbReference type="ARBA" id="ARBA00022833"/>
    </source>
</evidence>
<dbReference type="InParanoid" id="A0A6P7YNR1"/>
<dbReference type="PROSITE" id="PS50089">
    <property type="entry name" value="ZF_RING_2"/>
    <property type="match status" value="1"/>
</dbReference>
<dbReference type="GeneID" id="115473752"/>
<dbReference type="InterPro" id="IPR013083">
    <property type="entry name" value="Znf_RING/FYVE/PHD"/>
</dbReference>
<gene>
    <name evidence="12" type="primary">LOC115473752</name>
</gene>
<dbReference type="Pfam" id="PF13765">
    <property type="entry name" value="PRY"/>
    <property type="match status" value="1"/>
</dbReference>
<dbReference type="PANTHER" id="PTHR24103">
    <property type="entry name" value="E3 UBIQUITIN-PROTEIN LIGASE TRIM"/>
    <property type="match status" value="1"/>
</dbReference>
<dbReference type="SMART" id="SM00298">
    <property type="entry name" value="CHROMO"/>
    <property type="match status" value="1"/>
</dbReference>
<evidence type="ECO:0000256" key="6">
    <source>
        <dbReference type="PROSITE-ProRule" id="PRU00024"/>
    </source>
</evidence>
<dbReference type="InterPro" id="IPR043136">
    <property type="entry name" value="B30.2/SPRY_sf"/>
</dbReference>
<dbReference type="SMART" id="SM00336">
    <property type="entry name" value="BBOX"/>
    <property type="match status" value="1"/>
</dbReference>
<feature type="compositionally biased region" description="Low complexity" evidence="7">
    <location>
        <begin position="1"/>
        <end position="15"/>
    </location>
</feature>
<dbReference type="Pfam" id="PF15227">
    <property type="entry name" value="zf-C3HC4_4"/>
    <property type="match status" value="1"/>
</dbReference>
<feature type="domain" description="B30.2/SPRY" evidence="10">
    <location>
        <begin position="454"/>
        <end position="651"/>
    </location>
</feature>
<dbReference type="Gene3D" id="2.60.120.920">
    <property type="match status" value="1"/>
</dbReference>
<dbReference type="InterPro" id="IPR000953">
    <property type="entry name" value="Chromo/chromo_shadow_dom"/>
</dbReference>
<dbReference type="InterPro" id="IPR016197">
    <property type="entry name" value="Chromo-like_dom_sf"/>
</dbReference>
<dbReference type="Gene3D" id="2.30.30.140">
    <property type="match status" value="1"/>
</dbReference>
<dbReference type="InterPro" id="IPR001841">
    <property type="entry name" value="Znf_RING"/>
</dbReference>
<feature type="compositionally biased region" description="Basic and acidic residues" evidence="7">
    <location>
        <begin position="140"/>
        <end position="166"/>
    </location>
</feature>
<keyword evidence="11" id="KW-1185">Reference proteome</keyword>
<dbReference type="SUPFAM" id="SSF57850">
    <property type="entry name" value="RING/U-box"/>
    <property type="match status" value="1"/>
</dbReference>
<dbReference type="RefSeq" id="XP_030064694.1">
    <property type="nucleotide sequence ID" value="XM_030208834.1"/>
</dbReference>
<dbReference type="InterPro" id="IPR025995">
    <property type="entry name" value="Tudor-knot"/>
</dbReference>
<dbReference type="InterPro" id="IPR000315">
    <property type="entry name" value="Znf_B-box"/>
</dbReference>
<dbReference type="GO" id="GO:0008270">
    <property type="term" value="F:zinc ion binding"/>
    <property type="evidence" value="ECO:0007669"/>
    <property type="project" value="UniProtKB-KW"/>
</dbReference>
<dbReference type="PRINTS" id="PR01407">
    <property type="entry name" value="BUTYPHLNCDUF"/>
</dbReference>
<dbReference type="PROSITE" id="PS50188">
    <property type="entry name" value="B302_SPRY"/>
    <property type="match status" value="1"/>
</dbReference>
<feature type="region of interest" description="Disordered" evidence="7">
    <location>
        <begin position="119"/>
        <end position="170"/>
    </location>
</feature>
<dbReference type="SMART" id="SM00502">
    <property type="entry name" value="BBC"/>
    <property type="match status" value="1"/>
</dbReference>
<dbReference type="InterPro" id="IPR017907">
    <property type="entry name" value="Znf_RING_CS"/>
</dbReference>
<organism evidence="11 12">
    <name type="scientific">Microcaecilia unicolor</name>
    <dbReference type="NCBI Taxonomy" id="1415580"/>
    <lineage>
        <taxon>Eukaryota</taxon>
        <taxon>Metazoa</taxon>
        <taxon>Chordata</taxon>
        <taxon>Craniata</taxon>
        <taxon>Vertebrata</taxon>
        <taxon>Euteleostomi</taxon>
        <taxon>Amphibia</taxon>
        <taxon>Gymnophiona</taxon>
        <taxon>Siphonopidae</taxon>
        <taxon>Microcaecilia</taxon>
    </lineage>
</organism>
<comment type="subcellular location">
    <subcellularLocation>
        <location evidence="1">Nucleus</location>
    </subcellularLocation>
</comment>
<evidence type="ECO:0000313" key="12">
    <source>
        <dbReference type="RefSeq" id="XP_030064694.1"/>
    </source>
</evidence>
<evidence type="ECO:0000259" key="8">
    <source>
        <dbReference type="PROSITE" id="PS50089"/>
    </source>
</evidence>
<name>A0A6P7YNR1_9AMPH</name>
<feature type="domain" description="RING-type" evidence="8">
    <location>
        <begin position="187"/>
        <end position="227"/>
    </location>
</feature>
<sequence>MATVGTVSAAAVTSEAKNKVDPGEQPGERQSGGGAGGEEASADPPAAVADGGGDGDFAQNRDAKDPVEIGETYLCRRADNTLHSAEVLKSRMNKENREEFYVHYVGLNRRQNEWVDKSRLMPSKDVKSETQNNDQDVNDLVEKKRGAQKRKQEDDEMEFKKMKTDETEALDSSYGAPMEDFTEELTCPVCMQLFSNPIILECGHNFCSHCIDKVWENLEVCSCPECQEVVPERKYTINRALASLVKKAGGVPSSLKTSRVRDRCEEHDEKLKLFCKDDGILACVICRDSLKHSTHTFLPIQDAFGFYRNELVKAVTPLEVNLKELEKLKHEQNQKLSQHKGNVVIFRQHVTSEFERLHHFLREREEQLTHELQRQGGSLLKEMEDNLVKMNDSCQNIQDKIATSQARMNEDDAIAFLMDIKAFIEKCVEEQKKQRLPAENAVLCKELSYGRFKGPLQYMMWKEMKSLIVPGLSPLTLDPDTAHPNLQLSDGLTSVRYSDVKQQVPDNPGRFSQCILVLGAQGFTSGRHYWEVEVGNKTAWDVGLASQSSNRKGKIKLNPKNGYWAIWLRNGNAFKALESPSKTLLLRTKPTKIGVYLDYEGGQVSFYNSDDMSPIYTFTGSFTEKLYPYLSPFLHDSGKNAEPLRIIHANV</sequence>
<dbReference type="AlphaFoldDB" id="A0A6P7YNR1"/>
<reference evidence="12" key="1">
    <citation type="submission" date="2025-08" db="UniProtKB">
        <authorList>
            <consortium name="RefSeq"/>
        </authorList>
    </citation>
    <scope>IDENTIFICATION</scope>
</reference>
<accession>A0A6P7YNR1</accession>